<dbReference type="PANTHER" id="PTHR43776">
    <property type="entry name" value="TRANSPORT ATP-BINDING PROTEIN"/>
    <property type="match status" value="1"/>
</dbReference>
<dbReference type="GO" id="GO:0015833">
    <property type="term" value="P:peptide transport"/>
    <property type="evidence" value="ECO:0007669"/>
    <property type="project" value="InterPro"/>
</dbReference>
<dbReference type="SMART" id="SM00382">
    <property type="entry name" value="AAA"/>
    <property type="match status" value="2"/>
</dbReference>
<dbReference type="BioCyc" id="CSTI499177:GJE9-2336-MONOMER"/>
<reference evidence="6" key="1">
    <citation type="journal article" date="2010" name="BMC Genomics">
        <title>Clostridium sticklandii, a specialist in amino acid degradation:revisiting its metabolism through its genome sequence.</title>
        <authorList>
            <person name="Fonknechten N."/>
            <person name="Chaussonnerie S."/>
            <person name="Tricot S."/>
            <person name="Lajus A."/>
            <person name="Andreesen J.R."/>
            <person name="Perchat N."/>
            <person name="Pelletier E."/>
            <person name="Gouyvenoux M."/>
            <person name="Barbe V."/>
            <person name="Salanoubat M."/>
            <person name="Le Paslier D."/>
            <person name="Weissenbach J."/>
            <person name="Cohen G.N."/>
            <person name="Kreimeyer A."/>
        </authorList>
    </citation>
    <scope>NUCLEOTIDE SEQUENCE [LARGE SCALE GENOMIC DNA]</scope>
    <source>
        <strain evidence="6">ATCC 12662 / DSM 519 / JCM 1433 / CCUG 9281 / NCIMB 10654 / HF</strain>
    </source>
</reference>
<dbReference type="Pfam" id="PF00005">
    <property type="entry name" value="ABC_tran"/>
    <property type="match status" value="2"/>
</dbReference>
<dbReference type="AlphaFoldDB" id="E3PUE6"/>
<dbReference type="NCBIfam" id="TIGR01727">
    <property type="entry name" value="oligo_HPY"/>
    <property type="match status" value="1"/>
</dbReference>
<keyword evidence="6" id="KW-1185">Reference proteome</keyword>
<dbReference type="STRING" id="1511.CLOST_2267"/>
<evidence type="ECO:0000259" key="4">
    <source>
        <dbReference type="PROSITE" id="PS50893"/>
    </source>
</evidence>
<dbReference type="InterPro" id="IPR013563">
    <property type="entry name" value="Oligopep_ABC_C"/>
</dbReference>
<dbReference type="InterPro" id="IPR017871">
    <property type="entry name" value="ABC_transporter-like_CS"/>
</dbReference>
<evidence type="ECO:0000256" key="2">
    <source>
        <dbReference type="ARBA" id="ARBA00022741"/>
    </source>
</evidence>
<dbReference type="Proteomes" id="UP000007041">
    <property type="component" value="Chromosome"/>
</dbReference>
<dbReference type="Gene3D" id="3.40.50.300">
    <property type="entry name" value="P-loop containing nucleotide triphosphate hydrolases"/>
    <property type="match status" value="2"/>
</dbReference>
<dbReference type="eggNOG" id="COG4172">
    <property type="taxonomic scope" value="Bacteria"/>
</dbReference>
<organism evidence="5 6">
    <name type="scientific">Acetoanaerobium sticklandii (strain ATCC 12662 / DSM 519 / JCM 1433 / CCUG 9281 / NCIMB 10654 / HF)</name>
    <name type="common">Clostridium sticklandii</name>
    <dbReference type="NCBI Taxonomy" id="499177"/>
    <lineage>
        <taxon>Bacteria</taxon>
        <taxon>Bacillati</taxon>
        <taxon>Bacillota</taxon>
        <taxon>Clostridia</taxon>
        <taxon>Peptostreptococcales</taxon>
        <taxon>Filifactoraceae</taxon>
        <taxon>Acetoanaerobium</taxon>
    </lineage>
</organism>
<sequence>MGKANKLLSIKNLNVTYKDSFDYTALKDFCLDVYEKDSIGIVGESGSGKTTVAMSLMRLIDSQATTHGEIEYQSDSIMKYNDVKLSEYRGIQVGFCPQNSLEALNPLMTIEEQITEGIKRHFDYDSVTIKGKVESLFEKVGLSNDFMKAYPHQLSGGMRQKVLIAVAISLNPKILLVDEPTSSLDIDSRIEIVNLLRLLKEENEIALIVISHDMEVIAQLCDRCALLYQGELVESGITKEIFSYPEHPYTRGLISASLEVNPYQDLWGIPGEIGLHDVPGCSFYSRCTQRSTKCKFEKPKLLSISSARLVACNRGGIVKVLKAKELNKTYNMGKKKINACVNANIELRAGEIVSIVGPSGSGKTTLVSMLCGILEKDKGEIEVFDEILNTLNMHRSFHGMQMVFQDPYSSINGDFTIEKAVSEPLIINKLCSKDESYIYVKKALVDVGLSDEDCFLKTRTGSLSGGQRQRVAIARAMVMKPKILIADEISSMLDPSTKANVLRLMKELQNKNGFSMIYVTHDLQLARKISNRIYEVDAGQVNEKTICFL</sequence>
<dbReference type="InterPro" id="IPR003439">
    <property type="entry name" value="ABC_transporter-like_ATP-bd"/>
</dbReference>
<dbReference type="InterPro" id="IPR050319">
    <property type="entry name" value="ABC_transp_ATP-bind"/>
</dbReference>
<protein>
    <submittedName>
        <fullName evidence="5">Oligopeptide/dipeptide ABC transporter, ATPase subunit</fullName>
    </submittedName>
</protein>
<dbReference type="PROSITE" id="PS00211">
    <property type="entry name" value="ABC_TRANSPORTER_1"/>
    <property type="match status" value="2"/>
</dbReference>
<dbReference type="Pfam" id="PF08352">
    <property type="entry name" value="oligo_HPY"/>
    <property type="match status" value="1"/>
</dbReference>
<dbReference type="KEGG" id="cst:CLOST_2267"/>
<dbReference type="HOGENOM" id="CLU_000604_86_2_9"/>
<accession>E3PUE6</accession>
<keyword evidence="1" id="KW-0813">Transport</keyword>
<name>E3PUE6_ACESD</name>
<dbReference type="SUPFAM" id="SSF52540">
    <property type="entry name" value="P-loop containing nucleoside triphosphate hydrolases"/>
    <property type="match status" value="2"/>
</dbReference>
<evidence type="ECO:0000313" key="6">
    <source>
        <dbReference type="Proteomes" id="UP000007041"/>
    </source>
</evidence>
<evidence type="ECO:0000256" key="1">
    <source>
        <dbReference type="ARBA" id="ARBA00022448"/>
    </source>
</evidence>
<dbReference type="InterPro" id="IPR003593">
    <property type="entry name" value="AAA+_ATPase"/>
</dbReference>
<evidence type="ECO:0000256" key="3">
    <source>
        <dbReference type="ARBA" id="ARBA00022840"/>
    </source>
</evidence>
<proteinExistence type="predicted"/>
<dbReference type="GO" id="GO:0005524">
    <property type="term" value="F:ATP binding"/>
    <property type="evidence" value="ECO:0007669"/>
    <property type="project" value="UniProtKB-KW"/>
</dbReference>
<evidence type="ECO:0000313" key="5">
    <source>
        <dbReference type="EMBL" id="CBH22384.1"/>
    </source>
</evidence>
<feature type="domain" description="ABC transporter" evidence="4">
    <location>
        <begin position="321"/>
        <end position="549"/>
    </location>
</feature>
<dbReference type="EMBL" id="FP565809">
    <property type="protein sequence ID" value="CBH22384.1"/>
    <property type="molecule type" value="Genomic_DNA"/>
</dbReference>
<dbReference type="CDD" id="cd03257">
    <property type="entry name" value="ABC_NikE_OppD_transporters"/>
    <property type="match status" value="2"/>
</dbReference>
<dbReference type="InterPro" id="IPR027417">
    <property type="entry name" value="P-loop_NTPase"/>
</dbReference>
<dbReference type="GO" id="GO:0016887">
    <property type="term" value="F:ATP hydrolysis activity"/>
    <property type="evidence" value="ECO:0007669"/>
    <property type="project" value="InterPro"/>
</dbReference>
<gene>
    <name evidence="5" type="ordered locus">CLOST_2267</name>
</gene>
<dbReference type="PROSITE" id="PS50893">
    <property type="entry name" value="ABC_TRANSPORTER_2"/>
    <property type="match status" value="2"/>
</dbReference>
<keyword evidence="3" id="KW-0067">ATP-binding</keyword>
<keyword evidence="2" id="KW-0547">Nucleotide-binding</keyword>
<dbReference type="GO" id="GO:0055085">
    <property type="term" value="P:transmembrane transport"/>
    <property type="evidence" value="ECO:0007669"/>
    <property type="project" value="UniProtKB-ARBA"/>
</dbReference>
<feature type="domain" description="ABC transporter" evidence="4">
    <location>
        <begin position="10"/>
        <end position="254"/>
    </location>
</feature>